<dbReference type="InterPro" id="IPR002509">
    <property type="entry name" value="NODB_dom"/>
</dbReference>
<dbReference type="GO" id="GO:0016810">
    <property type="term" value="F:hydrolase activity, acting on carbon-nitrogen (but not peptide) bonds"/>
    <property type="evidence" value="ECO:0007669"/>
    <property type="project" value="InterPro"/>
</dbReference>
<dbReference type="InterPro" id="IPR045235">
    <property type="entry name" value="PuuE_HpPgdA-like"/>
</dbReference>
<dbReference type="SUPFAM" id="SSF88713">
    <property type="entry name" value="Glycoside hydrolase/deacetylase"/>
    <property type="match status" value="1"/>
</dbReference>
<dbReference type="EMBL" id="FOHZ01000022">
    <property type="protein sequence ID" value="SET76594.1"/>
    <property type="molecule type" value="Genomic_DNA"/>
</dbReference>
<dbReference type="PANTHER" id="PTHR47561">
    <property type="entry name" value="POLYSACCHARIDE DEACETYLASE FAMILY PROTEIN (AFU_ORTHOLOGUE AFUA_6G05030)"/>
    <property type="match status" value="1"/>
</dbReference>
<dbReference type="Proteomes" id="UP000198762">
    <property type="component" value="Unassembled WGS sequence"/>
</dbReference>
<dbReference type="GO" id="GO:0005975">
    <property type="term" value="P:carbohydrate metabolic process"/>
    <property type="evidence" value="ECO:0007669"/>
    <property type="project" value="InterPro"/>
</dbReference>
<dbReference type="Gene3D" id="3.20.20.370">
    <property type="entry name" value="Glycoside hydrolase/deacetylase"/>
    <property type="match status" value="1"/>
</dbReference>
<dbReference type="CDD" id="cd10941">
    <property type="entry name" value="CE4_PuuE_HpPgdA_like_2"/>
    <property type="match status" value="1"/>
</dbReference>
<dbReference type="STRING" id="430453.SAMN04487962_12216"/>
<gene>
    <name evidence="2" type="ORF">SAMN04487962_12216</name>
</gene>
<evidence type="ECO:0000313" key="3">
    <source>
        <dbReference type="Proteomes" id="UP000198762"/>
    </source>
</evidence>
<dbReference type="OrthoDB" id="9784220at2"/>
<dbReference type="InterPro" id="IPR011330">
    <property type="entry name" value="Glyco_hydro/deAcase_b/a-brl"/>
</dbReference>
<name>A0A1I0H1D3_9GAMM</name>
<proteinExistence type="predicted"/>
<sequence>MTESQQSGPDGSSPGNGTLHALSVDVEDYFHVAALSRVISPDDWGSLPSRVERNTERLLELFDRHQVKCTFFVLGWVAERYPQLIRKLADHGHEIASHGYSHQLVYDQTPAVFAEETRKSKMILEDIIQRPVTGYRAASYSITRESLWALDILAELGFTWDSSIFPIHHDRYGIPDSPKTPYTIQTSNGVALREFPLTTARLFRLTIPAAGGGYFRQFPYPLFRHLFRLASKDDTQPQMFYLHPWEIDPDQPRYNDASWFSRFRHYTNLDKCYGRLERLLNDFSFGTVSESYEAYQPDRIKLHQNEMIRLA</sequence>
<dbReference type="NCBIfam" id="TIGR03006">
    <property type="entry name" value="pepcterm_polyde"/>
    <property type="match status" value="1"/>
</dbReference>
<dbReference type="InterPro" id="IPR022560">
    <property type="entry name" value="DUF3473"/>
</dbReference>
<evidence type="ECO:0000313" key="2">
    <source>
        <dbReference type="EMBL" id="SET76594.1"/>
    </source>
</evidence>
<dbReference type="InterPro" id="IPR014344">
    <property type="entry name" value="XrtA_polysacc_deacetyl"/>
</dbReference>
<keyword evidence="3" id="KW-1185">Reference proteome</keyword>
<protein>
    <submittedName>
        <fullName evidence="2">Polysaccharide deacetylase family protein, PEP-CTERM locus subfamily</fullName>
    </submittedName>
</protein>
<organism evidence="2 3">
    <name type="scientific">Marinobacter segnicrescens</name>
    <dbReference type="NCBI Taxonomy" id="430453"/>
    <lineage>
        <taxon>Bacteria</taxon>
        <taxon>Pseudomonadati</taxon>
        <taxon>Pseudomonadota</taxon>
        <taxon>Gammaproteobacteria</taxon>
        <taxon>Pseudomonadales</taxon>
        <taxon>Marinobacteraceae</taxon>
        <taxon>Marinobacter</taxon>
    </lineage>
</organism>
<accession>A0A1I0H1D3</accession>
<feature type="domain" description="NodB homology" evidence="1">
    <location>
        <begin position="35"/>
        <end position="311"/>
    </location>
</feature>
<dbReference type="PANTHER" id="PTHR47561:SF1">
    <property type="entry name" value="POLYSACCHARIDE DEACETYLASE FAMILY PROTEIN (AFU_ORTHOLOGUE AFUA_6G05030)"/>
    <property type="match status" value="1"/>
</dbReference>
<dbReference type="AlphaFoldDB" id="A0A1I0H1D3"/>
<dbReference type="Pfam" id="PF11959">
    <property type="entry name" value="DUF3473"/>
    <property type="match status" value="1"/>
</dbReference>
<dbReference type="Pfam" id="PF01522">
    <property type="entry name" value="Polysacc_deac_1"/>
    <property type="match status" value="1"/>
</dbReference>
<dbReference type="RefSeq" id="WP_091854203.1">
    <property type="nucleotide sequence ID" value="NZ_FOHZ01000022.1"/>
</dbReference>
<reference evidence="3" key="1">
    <citation type="submission" date="2016-10" db="EMBL/GenBank/DDBJ databases">
        <authorList>
            <person name="Varghese N."/>
            <person name="Submissions S."/>
        </authorList>
    </citation>
    <scope>NUCLEOTIDE SEQUENCE [LARGE SCALE GENOMIC DNA]</scope>
    <source>
        <strain evidence="3">CGMCC 1.6489</strain>
    </source>
</reference>
<dbReference type="PROSITE" id="PS51677">
    <property type="entry name" value="NODB"/>
    <property type="match status" value="1"/>
</dbReference>
<evidence type="ECO:0000259" key="1">
    <source>
        <dbReference type="PROSITE" id="PS51677"/>
    </source>
</evidence>